<dbReference type="Proteomes" id="UP000297555">
    <property type="component" value="Unassembled WGS sequence"/>
</dbReference>
<comment type="caution">
    <text evidence="1">The sequence shown here is derived from an EMBL/GenBank/DDBJ whole genome shotgun (WGS) entry which is preliminary data.</text>
</comment>
<protein>
    <submittedName>
        <fullName evidence="1">Uncharacterized protein</fullName>
    </submittedName>
</protein>
<dbReference type="EMBL" id="SPDQ01000011">
    <property type="protein sequence ID" value="TFH81801.1"/>
    <property type="molecule type" value="Genomic_DNA"/>
</dbReference>
<accession>A0A4Y8VNC0</accession>
<evidence type="ECO:0000313" key="2">
    <source>
        <dbReference type="Proteomes" id="UP000297555"/>
    </source>
</evidence>
<dbReference type="OrthoDB" id="7029251at2"/>
<gene>
    <name evidence="1" type="ORF">E4J90_09490</name>
</gene>
<name>A0A4Y8VNC0_9PSED</name>
<organism evidence="1 2">
    <name type="scientific">Pseudomonas kribbensis</name>
    <dbReference type="NCBI Taxonomy" id="1628086"/>
    <lineage>
        <taxon>Bacteria</taxon>
        <taxon>Pseudomonadati</taxon>
        <taxon>Pseudomonadota</taxon>
        <taxon>Gammaproteobacteria</taxon>
        <taxon>Pseudomonadales</taxon>
        <taxon>Pseudomonadaceae</taxon>
        <taxon>Pseudomonas</taxon>
    </lineage>
</organism>
<reference evidence="1 2" key="1">
    <citation type="submission" date="2019-03" db="EMBL/GenBank/DDBJ databases">
        <title>Draft genome sequence of humic substances-degrading Pseudomonas kribbensis CHA-19 from forest soil.</title>
        <authorList>
            <person name="Kim D."/>
        </authorList>
    </citation>
    <scope>NUCLEOTIDE SEQUENCE [LARGE SCALE GENOMIC DNA]</scope>
    <source>
        <strain evidence="1 2">CHA-19</strain>
    </source>
</reference>
<dbReference type="AlphaFoldDB" id="A0A4Y8VNC0"/>
<evidence type="ECO:0000313" key="1">
    <source>
        <dbReference type="EMBL" id="TFH81801.1"/>
    </source>
</evidence>
<sequence>MPTLEERIYDGNRARECLENEQFNWAFDSIKQELTNAWQASPARDVEGREKIFLTLQLLTKLKAALTSSLETGQLAEVERIYQQSLFERAKESLRL</sequence>
<proteinExistence type="predicted"/>
<dbReference type="RefSeq" id="WP_134826125.1">
    <property type="nucleotide sequence ID" value="NZ_SPDQ01000011.1"/>
</dbReference>